<evidence type="ECO:0000259" key="1">
    <source>
        <dbReference type="Pfam" id="PF03235"/>
    </source>
</evidence>
<proteinExistence type="predicted"/>
<dbReference type="InterPro" id="IPR004919">
    <property type="entry name" value="GmrSD_N"/>
</dbReference>
<dbReference type="PANTHER" id="PTHR39639:SF1">
    <property type="entry name" value="DUF262 DOMAIN-CONTAINING PROTEIN"/>
    <property type="match status" value="1"/>
</dbReference>
<accession>A0A5Q6PE21</accession>
<evidence type="ECO:0000313" key="2">
    <source>
        <dbReference type="EMBL" id="KAA1252980.1"/>
    </source>
</evidence>
<feature type="domain" description="GmrSD restriction endonucleases N-terminal" evidence="1">
    <location>
        <begin position="20"/>
        <end position="136"/>
    </location>
</feature>
<dbReference type="Pfam" id="PF03235">
    <property type="entry name" value="GmrSD_N"/>
    <property type="match status" value="1"/>
</dbReference>
<dbReference type="EMBL" id="VUAA01000031">
    <property type="protein sequence ID" value="KAA1252980.1"/>
    <property type="molecule type" value="Genomic_DNA"/>
</dbReference>
<gene>
    <name evidence="2" type="ORF">F0M16_19895</name>
</gene>
<dbReference type="Proteomes" id="UP000323225">
    <property type="component" value="Unassembled WGS sequence"/>
</dbReference>
<organism evidence="2 3">
    <name type="scientific">Vibrio cholerae</name>
    <dbReference type="NCBI Taxonomy" id="666"/>
    <lineage>
        <taxon>Bacteria</taxon>
        <taxon>Pseudomonadati</taxon>
        <taxon>Pseudomonadota</taxon>
        <taxon>Gammaproteobacteria</taxon>
        <taxon>Vibrionales</taxon>
        <taxon>Vibrionaceae</taxon>
        <taxon>Vibrio</taxon>
    </lineage>
</organism>
<dbReference type="PANTHER" id="PTHR39639">
    <property type="entry name" value="CHROMOSOME 16, WHOLE GENOME SHOTGUN SEQUENCE"/>
    <property type="match status" value="1"/>
</dbReference>
<evidence type="ECO:0000313" key="3">
    <source>
        <dbReference type="Proteomes" id="UP000323225"/>
    </source>
</evidence>
<comment type="caution">
    <text evidence="2">The sequence shown here is derived from an EMBL/GenBank/DDBJ whole genome shotgun (WGS) entry which is preliminary data.</text>
</comment>
<name>A0A5Q6PE21_VIBCL</name>
<reference evidence="2 3" key="1">
    <citation type="submission" date="2019-09" db="EMBL/GenBank/DDBJ databases">
        <authorList>
            <person name="Kritzky A."/>
            <person name="Schelkanova E.Y."/>
            <person name="Alkhova Z.V."/>
            <person name="Smirnova N.I."/>
        </authorList>
    </citation>
    <scope>NUCLEOTIDE SEQUENCE [LARGE SCALE GENOMIC DNA]</scope>
    <source>
        <strain evidence="2 3">M1526</strain>
    </source>
</reference>
<protein>
    <submittedName>
        <fullName evidence="2">DUF262 domain-containing protein</fullName>
    </submittedName>
</protein>
<dbReference type="AlphaFoldDB" id="A0A5Q6PE21"/>
<sequence>MGMFSNELMVTSQNTTIGYFVSMKKEGHLYLDADYQREYVWTRDQQQCLLESIFHRIPLGGISLVVDPKSSDKYLEVVDGKQRLTTILKFVDNEFPYIDEHGNFLYYRDLDVVDQRTFTNVILPSNELREDGVRKPSRLQILKFFYRVNFGGTPQAESHRRKVANMIAEEKGI</sequence>